<organism evidence="4 5">
    <name type="scientific">Lasiosphaeria ovina</name>
    <dbReference type="NCBI Taxonomy" id="92902"/>
    <lineage>
        <taxon>Eukaryota</taxon>
        <taxon>Fungi</taxon>
        <taxon>Dikarya</taxon>
        <taxon>Ascomycota</taxon>
        <taxon>Pezizomycotina</taxon>
        <taxon>Sordariomycetes</taxon>
        <taxon>Sordariomycetidae</taxon>
        <taxon>Sordariales</taxon>
        <taxon>Lasiosphaeriaceae</taxon>
        <taxon>Lasiosphaeria</taxon>
    </lineage>
</organism>
<gene>
    <name evidence="4" type="ORF">B0T24DRAFT_500499</name>
</gene>
<keyword evidence="5" id="KW-1185">Reference proteome</keyword>
<proteinExistence type="predicted"/>
<evidence type="ECO:0000313" key="5">
    <source>
        <dbReference type="Proteomes" id="UP001287356"/>
    </source>
</evidence>
<dbReference type="InterPro" id="IPR058525">
    <property type="entry name" value="DUF8212"/>
</dbReference>
<accession>A0AAE0K3V3</accession>
<feature type="repeat" description="ANK" evidence="1">
    <location>
        <begin position="830"/>
        <end position="852"/>
    </location>
</feature>
<dbReference type="Pfam" id="PF12796">
    <property type="entry name" value="Ank_2"/>
    <property type="match status" value="1"/>
</dbReference>
<dbReference type="PROSITE" id="PS50088">
    <property type="entry name" value="ANK_REPEAT"/>
    <property type="match status" value="3"/>
</dbReference>
<reference evidence="4" key="1">
    <citation type="journal article" date="2023" name="Mol. Phylogenet. Evol.">
        <title>Genome-scale phylogeny and comparative genomics of the fungal order Sordariales.</title>
        <authorList>
            <person name="Hensen N."/>
            <person name="Bonometti L."/>
            <person name="Westerberg I."/>
            <person name="Brannstrom I.O."/>
            <person name="Guillou S."/>
            <person name="Cros-Aarteil S."/>
            <person name="Calhoun S."/>
            <person name="Haridas S."/>
            <person name="Kuo A."/>
            <person name="Mondo S."/>
            <person name="Pangilinan J."/>
            <person name="Riley R."/>
            <person name="LaButti K."/>
            <person name="Andreopoulos B."/>
            <person name="Lipzen A."/>
            <person name="Chen C."/>
            <person name="Yan M."/>
            <person name="Daum C."/>
            <person name="Ng V."/>
            <person name="Clum A."/>
            <person name="Steindorff A."/>
            <person name="Ohm R.A."/>
            <person name="Martin F."/>
            <person name="Silar P."/>
            <person name="Natvig D.O."/>
            <person name="Lalanne C."/>
            <person name="Gautier V."/>
            <person name="Ament-Velasquez S.L."/>
            <person name="Kruys A."/>
            <person name="Hutchinson M.I."/>
            <person name="Powell A.J."/>
            <person name="Barry K."/>
            <person name="Miller A.N."/>
            <person name="Grigoriev I.V."/>
            <person name="Debuchy R."/>
            <person name="Gladieux P."/>
            <person name="Hiltunen Thoren M."/>
            <person name="Johannesson H."/>
        </authorList>
    </citation>
    <scope>NUCLEOTIDE SEQUENCE</scope>
    <source>
        <strain evidence="4">CBS 958.72</strain>
    </source>
</reference>
<dbReference type="Proteomes" id="UP001287356">
    <property type="component" value="Unassembled WGS sequence"/>
</dbReference>
<dbReference type="PRINTS" id="PR01415">
    <property type="entry name" value="ANKYRIN"/>
</dbReference>
<sequence length="989" mass="108921">MRLLHTSKIQLVEVYGEQIPPYAILSHTWSHEECTLQDLQELSRNHSDWADDHVASIAGFDKIRKSAAVAQRENIQYIWIDTCCIDKTSSAELSEAINSMYRWYDKAQICYAYLCDVEPVGTEDIFGNDSSFRLSRWFTRGWTLQELIAARDVRFYARDWSFLGSKQQSDGFTDLLNSITGVHREVLSGALLPSDISIASRMRWAAFRKTTRVEDMAYCLLGIFDVNIPLLYGEGESAFIRLQEAILLKDDDQSLFAWHSNEQGDGGDDDDQGPPALLSTNRMCGLLAQSPDQFWEAGDINYAMPLNFLGTPSAVTSKGLRVDLHLRECRNLVGADYSVTLSCEKVVDGRRVAPVIYLRRLWGQGDQFARVFAGRRTFEGPVPLTEIGMDDQGFYETVFVRQKPSSGLPLIRISVSKEPFPSMPANSETMQWSIKDVHPKGVWNERSQCLETRDFLLGKAIGIFRVAIGGGEGDPVMDLAVGMNIINQRSCRSWCHLMNPHSQTIERTFYEVNRGRREVPDIKYQAVSSAPMPFGTQRFPTDVDVTAAVSEGYGQRSLALPISAGTDDPSSGQEAMAIDLKWLAGAKFIVEASEGPVTPITSASLENYNAAGSISNALQSQLGKLLATITITDSLEVSVFQRAAVGKKVRSVTSFQRTKIGTPIKALPEYCRSAMLSVEDDSWRLALACFYGQETEIARMMEGGSFDEDGPDSFLQLRPMHWAVLGGHLSAVSSLTRNKKAARWDSPRRLAPMHLAALMGQSEILRELIIAAGDATTPSSDQVPTGTVKLQDLPTHFAAAYATDPNFWNEIRLSSPLHQYLATEFMHNALGETPLHRAAAMGNVAATRYLLRYCMRDSFSSSVKVINALDNCGRTPLWHAACANSQEIVKLLLQAGAFANLAGDEGLSPIHVACREDQAESLAALLEGGANPNLLTADIPLLPTQIACIFGHAYCLEVLLDHGADTISSVSVPDAGTMSFNALHLAIAN</sequence>
<dbReference type="InterPro" id="IPR036770">
    <property type="entry name" value="Ankyrin_rpt-contain_sf"/>
</dbReference>
<dbReference type="Pfam" id="PF26640">
    <property type="entry name" value="DUF8212"/>
    <property type="match status" value="1"/>
</dbReference>
<dbReference type="Gene3D" id="1.25.40.20">
    <property type="entry name" value="Ankyrin repeat-containing domain"/>
    <property type="match status" value="1"/>
</dbReference>
<feature type="repeat" description="ANK" evidence="1">
    <location>
        <begin position="905"/>
        <end position="937"/>
    </location>
</feature>
<reference evidence="4" key="2">
    <citation type="submission" date="2023-06" db="EMBL/GenBank/DDBJ databases">
        <authorList>
            <consortium name="Lawrence Berkeley National Laboratory"/>
            <person name="Haridas S."/>
            <person name="Hensen N."/>
            <person name="Bonometti L."/>
            <person name="Westerberg I."/>
            <person name="Brannstrom I.O."/>
            <person name="Guillou S."/>
            <person name="Cros-Aarteil S."/>
            <person name="Calhoun S."/>
            <person name="Kuo A."/>
            <person name="Mondo S."/>
            <person name="Pangilinan J."/>
            <person name="Riley R."/>
            <person name="Labutti K."/>
            <person name="Andreopoulos B."/>
            <person name="Lipzen A."/>
            <person name="Chen C."/>
            <person name="Yanf M."/>
            <person name="Daum C."/>
            <person name="Ng V."/>
            <person name="Clum A."/>
            <person name="Steindorff A."/>
            <person name="Ohm R."/>
            <person name="Martin F."/>
            <person name="Silar P."/>
            <person name="Natvig D."/>
            <person name="Lalanne C."/>
            <person name="Gautier V."/>
            <person name="Ament-Velasquez S.L."/>
            <person name="Kruys A."/>
            <person name="Hutchinson M.I."/>
            <person name="Powell A.J."/>
            <person name="Barry K."/>
            <person name="Miller A.N."/>
            <person name="Grigoriev I.V."/>
            <person name="Debuchy R."/>
            <person name="Gladieux P."/>
            <person name="Thoren M.H."/>
            <person name="Johannesson H."/>
        </authorList>
    </citation>
    <scope>NUCLEOTIDE SEQUENCE</scope>
    <source>
        <strain evidence="4">CBS 958.72</strain>
    </source>
</reference>
<protein>
    <recommendedName>
        <fullName evidence="6">Heterokaryon incompatibility domain-containing protein</fullName>
    </recommendedName>
</protein>
<evidence type="ECO:0000259" key="2">
    <source>
        <dbReference type="Pfam" id="PF06985"/>
    </source>
</evidence>
<dbReference type="Pfam" id="PF00023">
    <property type="entry name" value="Ank"/>
    <property type="match status" value="1"/>
</dbReference>
<dbReference type="InterPro" id="IPR010730">
    <property type="entry name" value="HET"/>
</dbReference>
<dbReference type="InterPro" id="IPR002110">
    <property type="entry name" value="Ankyrin_rpt"/>
</dbReference>
<dbReference type="AlphaFoldDB" id="A0AAE0K3V3"/>
<feature type="domain" description="DUF8212" evidence="3">
    <location>
        <begin position="238"/>
        <end position="302"/>
    </location>
</feature>
<dbReference type="PANTHER" id="PTHR10622:SF10">
    <property type="entry name" value="HET DOMAIN-CONTAINING PROTEIN"/>
    <property type="match status" value="1"/>
</dbReference>
<dbReference type="SUPFAM" id="SSF48403">
    <property type="entry name" value="Ankyrin repeat"/>
    <property type="match status" value="1"/>
</dbReference>
<comment type="caution">
    <text evidence="4">The sequence shown here is derived from an EMBL/GenBank/DDBJ whole genome shotgun (WGS) entry which is preliminary data.</text>
</comment>
<feature type="repeat" description="ANK" evidence="1">
    <location>
        <begin position="872"/>
        <end position="904"/>
    </location>
</feature>
<evidence type="ECO:0000256" key="1">
    <source>
        <dbReference type="PROSITE-ProRule" id="PRU00023"/>
    </source>
</evidence>
<name>A0AAE0K3V3_9PEZI</name>
<evidence type="ECO:0008006" key="6">
    <source>
        <dbReference type="Google" id="ProtNLM"/>
    </source>
</evidence>
<evidence type="ECO:0000259" key="3">
    <source>
        <dbReference type="Pfam" id="PF26640"/>
    </source>
</evidence>
<keyword evidence="1" id="KW-0040">ANK repeat</keyword>
<dbReference type="EMBL" id="JAULSN010000006">
    <property type="protein sequence ID" value="KAK3369516.1"/>
    <property type="molecule type" value="Genomic_DNA"/>
</dbReference>
<dbReference type="SMART" id="SM00248">
    <property type="entry name" value="ANK"/>
    <property type="match status" value="6"/>
</dbReference>
<evidence type="ECO:0000313" key="4">
    <source>
        <dbReference type="EMBL" id="KAK3369516.1"/>
    </source>
</evidence>
<dbReference type="PANTHER" id="PTHR10622">
    <property type="entry name" value="HET DOMAIN-CONTAINING PROTEIN"/>
    <property type="match status" value="1"/>
</dbReference>
<feature type="non-terminal residue" evidence="4">
    <location>
        <position position="989"/>
    </location>
</feature>
<dbReference type="PROSITE" id="PS50297">
    <property type="entry name" value="ANK_REP_REGION"/>
    <property type="match status" value="3"/>
</dbReference>
<dbReference type="Pfam" id="PF06985">
    <property type="entry name" value="HET"/>
    <property type="match status" value="1"/>
</dbReference>
<feature type="domain" description="Heterokaryon incompatibility" evidence="2">
    <location>
        <begin position="22"/>
        <end position="115"/>
    </location>
</feature>